<dbReference type="GO" id="GO:0003723">
    <property type="term" value="F:RNA binding"/>
    <property type="evidence" value="ECO:0007669"/>
    <property type="project" value="UniProtKB-UniRule"/>
</dbReference>
<keyword evidence="9" id="KW-1185">Reference proteome</keyword>
<dbReference type="SMART" id="SM00360">
    <property type="entry name" value="RRM"/>
    <property type="match status" value="2"/>
</dbReference>
<dbReference type="PROSITE" id="PS50102">
    <property type="entry name" value="RRM"/>
    <property type="match status" value="2"/>
</dbReference>
<evidence type="ECO:0000256" key="3">
    <source>
        <dbReference type="ARBA" id="ARBA00022884"/>
    </source>
</evidence>
<dbReference type="InterPro" id="IPR000504">
    <property type="entry name" value="RRM_dom"/>
</dbReference>
<proteinExistence type="predicted"/>
<feature type="compositionally biased region" description="Pro residues" evidence="6">
    <location>
        <begin position="364"/>
        <end position="386"/>
    </location>
</feature>
<evidence type="ECO:0000256" key="1">
    <source>
        <dbReference type="ARBA" id="ARBA00004123"/>
    </source>
</evidence>
<name>A0A9P4UL03_9PEZI</name>
<dbReference type="GO" id="GO:0000398">
    <property type="term" value="P:mRNA splicing, via spliceosome"/>
    <property type="evidence" value="ECO:0007669"/>
    <property type="project" value="UniProtKB-ARBA"/>
</dbReference>
<dbReference type="InterPro" id="IPR034158">
    <property type="entry name" value="SF3B4_RRM1"/>
</dbReference>
<dbReference type="InterPro" id="IPR052084">
    <property type="entry name" value="SF3B4_spliceosome_assoc"/>
</dbReference>
<feature type="domain" description="RRM" evidence="7">
    <location>
        <begin position="13"/>
        <end position="91"/>
    </location>
</feature>
<dbReference type="Gene3D" id="3.30.70.330">
    <property type="match status" value="2"/>
</dbReference>
<dbReference type="Pfam" id="PF00076">
    <property type="entry name" value="RRM_1"/>
    <property type="match status" value="2"/>
</dbReference>
<evidence type="ECO:0000256" key="4">
    <source>
        <dbReference type="ARBA" id="ARBA00023242"/>
    </source>
</evidence>
<dbReference type="FunFam" id="3.30.70.330:FF:000895">
    <property type="entry name" value="Hsh49p"/>
    <property type="match status" value="1"/>
</dbReference>
<keyword evidence="2" id="KW-0677">Repeat</keyword>
<evidence type="ECO:0000259" key="7">
    <source>
        <dbReference type="PROSITE" id="PS50102"/>
    </source>
</evidence>
<dbReference type="GO" id="GO:0071011">
    <property type="term" value="C:precatalytic spliceosome"/>
    <property type="evidence" value="ECO:0007669"/>
    <property type="project" value="TreeGrafter"/>
</dbReference>
<dbReference type="FunFam" id="3.30.70.330:FF:000121">
    <property type="entry name" value="Splicing factor 3b subunit 4"/>
    <property type="match status" value="1"/>
</dbReference>
<feature type="region of interest" description="Disordered" evidence="6">
    <location>
        <begin position="324"/>
        <end position="405"/>
    </location>
</feature>
<dbReference type="CDD" id="cd12334">
    <property type="entry name" value="RRM1_SF3B4"/>
    <property type="match status" value="1"/>
</dbReference>
<protein>
    <submittedName>
        <fullName evidence="8">RNA-binding domain-containing protein</fullName>
    </submittedName>
</protein>
<dbReference type="GO" id="GO:0005730">
    <property type="term" value="C:nucleolus"/>
    <property type="evidence" value="ECO:0007669"/>
    <property type="project" value="TreeGrafter"/>
</dbReference>
<dbReference type="AlphaFoldDB" id="A0A9P4UL03"/>
<dbReference type="PANTHER" id="PTHR48030:SF3">
    <property type="entry name" value="SPLICING FACTOR 3B SUBUNIT 4"/>
    <property type="match status" value="1"/>
</dbReference>
<feature type="compositionally biased region" description="Pro residues" evidence="6">
    <location>
        <begin position="396"/>
        <end position="405"/>
    </location>
</feature>
<dbReference type="EMBL" id="MU003809">
    <property type="protein sequence ID" value="KAF2719622.1"/>
    <property type="molecule type" value="Genomic_DNA"/>
</dbReference>
<feature type="compositionally biased region" description="Low complexity" evidence="6">
    <location>
        <begin position="333"/>
        <end position="344"/>
    </location>
</feature>
<evidence type="ECO:0000256" key="6">
    <source>
        <dbReference type="SAM" id="MobiDB-lite"/>
    </source>
</evidence>
<comment type="caution">
    <text evidence="8">The sequence shown here is derived from an EMBL/GenBank/DDBJ whole genome shotgun (WGS) entry which is preliminary data.</text>
</comment>
<dbReference type="SUPFAM" id="SSF54928">
    <property type="entry name" value="RNA-binding domain, RBD"/>
    <property type="match status" value="1"/>
</dbReference>
<evidence type="ECO:0000256" key="5">
    <source>
        <dbReference type="PROSITE-ProRule" id="PRU00176"/>
    </source>
</evidence>
<reference evidence="8" key="1">
    <citation type="journal article" date="2020" name="Stud. Mycol.">
        <title>101 Dothideomycetes genomes: a test case for predicting lifestyles and emergence of pathogens.</title>
        <authorList>
            <person name="Haridas S."/>
            <person name="Albert R."/>
            <person name="Binder M."/>
            <person name="Bloem J."/>
            <person name="Labutti K."/>
            <person name="Salamov A."/>
            <person name="Andreopoulos B."/>
            <person name="Baker S."/>
            <person name="Barry K."/>
            <person name="Bills G."/>
            <person name="Bluhm B."/>
            <person name="Cannon C."/>
            <person name="Castanera R."/>
            <person name="Culley D."/>
            <person name="Daum C."/>
            <person name="Ezra D."/>
            <person name="Gonzalez J."/>
            <person name="Henrissat B."/>
            <person name="Kuo A."/>
            <person name="Liang C."/>
            <person name="Lipzen A."/>
            <person name="Lutzoni F."/>
            <person name="Magnuson J."/>
            <person name="Mondo S."/>
            <person name="Nolan M."/>
            <person name="Ohm R."/>
            <person name="Pangilinan J."/>
            <person name="Park H.-J."/>
            <person name="Ramirez L."/>
            <person name="Alfaro M."/>
            <person name="Sun H."/>
            <person name="Tritt A."/>
            <person name="Yoshinaga Y."/>
            <person name="Zwiers L.-H."/>
            <person name="Turgeon B."/>
            <person name="Goodwin S."/>
            <person name="Spatafora J."/>
            <person name="Crous P."/>
            <person name="Grigoriev I."/>
        </authorList>
    </citation>
    <scope>NUCLEOTIDE SEQUENCE</scope>
    <source>
        <strain evidence="8">CBS 116435</strain>
    </source>
</reference>
<gene>
    <name evidence="8" type="ORF">K431DRAFT_295918</name>
</gene>
<dbReference type="PANTHER" id="PTHR48030">
    <property type="entry name" value="SPLICING FACTOR 3B SUBUNIT 4"/>
    <property type="match status" value="1"/>
</dbReference>
<keyword evidence="4" id="KW-0539">Nucleus</keyword>
<sequence length="405" mass="42056">MSGAKHWEQDKDSTLYVGNLDERCGDALVWELMLQAGPVINVHLPKDRVTQTHQGYGFVEFGSEEDADYAAKIMNQVRIWGKPIRVNKASADKRGGAAGVGGAPGQEGGGLGGGQGVGAELFVGNLNEMVDEKVLFDTFSRFGPLLAPPKVARDEHNLSKGYGFISYSSFDHSDDAIANMHGQYLMNKEITVQYAYKKDGKGERHGDTAERALAAEARKHGVEVQIPAMPASLVMPSGTPTGPSAMANGVPVPAFAPAGTPVQPPRQASTPQAPPGYAYSQAPPPMGFAPPPQHSPVNFGGMAPPPQGPMPGMNGYYGNHAAAQQARQYTQSPLQAPPAGAGLPTRPPPSVAGYGGPQGAPGMPGMPPPPPNGLPPMGMPPPPGAFRPPSGAAPPNGFPPPPGGR</sequence>
<evidence type="ECO:0000313" key="8">
    <source>
        <dbReference type="EMBL" id="KAF2719622.1"/>
    </source>
</evidence>
<evidence type="ECO:0000313" key="9">
    <source>
        <dbReference type="Proteomes" id="UP000799441"/>
    </source>
</evidence>
<dbReference type="InterPro" id="IPR035979">
    <property type="entry name" value="RBD_domain_sf"/>
</dbReference>
<dbReference type="InterPro" id="IPR012677">
    <property type="entry name" value="Nucleotide-bd_a/b_plait_sf"/>
</dbReference>
<keyword evidence="3 5" id="KW-0694">RNA-binding</keyword>
<dbReference type="GO" id="GO:0048026">
    <property type="term" value="P:positive regulation of mRNA splicing, via spliceosome"/>
    <property type="evidence" value="ECO:0007669"/>
    <property type="project" value="TreeGrafter"/>
</dbReference>
<dbReference type="OrthoDB" id="10259687at2759"/>
<dbReference type="GO" id="GO:0005686">
    <property type="term" value="C:U2 snRNP"/>
    <property type="evidence" value="ECO:0007669"/>
    <property type="project" value="TreeGrafter"/>
</dbReference>
<feature type="domain" description="RRM" evidence="7">
    <location>
        <begin position="119"/>
        <end position="197"/>
    </location>
</feature>
<organism evidence="8 9">
    <name type="scientific">Polychaeton citri CBS 116435</name>
    <dbReference type="NCBI Taxonomy" id="1314669"/>
    <lineage>
        <taxon>Eukaryota</taxon>
        <taxon>Fungi</taxon>
        <taxon>Dikarya</taxon>
        <taxon>Ascomycota</taxon>
        <taxon>Pezizomycotina</taxon>
        <taxon>Dothideomycetes</taxon>
        <taxon>Dothideomycetidae</taxon>
        <taxon>Capnodiales</taxon>
        <taxon>Capnodiaceae</taxon>
        <taxon>Polychaeton</taxon>
    </lineage>
</organism>
<comment type="subcellular location">
    <subcellularLocation>
        <location evidence="1">Nucleus</location>
    </subcellularLocation>
</comment>
<evidence type="ECO:0000256" key="2">
    <source>
        <dbReference type="ARBA" id="ARBA00022737"/>
    </source>
</evidence>
<accession>A0A9P4UL03</accession>
<dbReference type="Proteomes" id="UP000799441">
    <property type="component" value="Unassembled WGS sequence"/>
</dbReference>